<dbReference type="STRING" id="200361.A0A453R298"/>
<accession>A0A453R298</accession>
<dbReference type="EnsemblPlants" id="AET7Gv20429300.7">
    <property type="protein sequence ID" value="AET7Gv20429300.7"/>
    <property type="gene ID" value="AET7Gv20429300"/>
</dbReference>
<dbReference type="EnsemblPlants" id="AET7Gv20429300.9">
    <property type="protein sequence ID" value="AET7Gv20429300.9"/>
    <property type="gene ID" value="AET7Gv20429300"/>
</dbReference>
<reference evidence="1" key="5">
    <citation type="journal article" date="2021" name="G3 (Bethesda)">
        <title>Aegilops tauschii genome assembly Aet v5.0 features greater sequence contiguity and improved annotation.</title>
        <authorList>
            <person name="Wang L."/>
            <person name="Zhu T."/>
            <person name="Rodriguez J.C."/>
            <person name="Deal K.R."/>
            <person name="Dubcovsky J."/>
            <person name="McGuire P.E."/>
            <person name="Lux T."/>
            <person name="Spannagl M."/>
            <person name="Mayer K.F.X."/>
            <person name="Baldrich P."/>
            <person name="Meyers B.C."/>
            <person name="Huo N."/>
            <person name="Gu Y.Q."/>
            <person name="Zhou H."/>
            <person name="Devos K.M."/>
            <person name="Bennetzen J.L."/>
            <person name="Unver T."/>
            <person name="Budak H."/>
            <person name="Gulick P.J."/>
            <person name="Galiba G."/>
            <person name="Kalapos B."/>
            <person name="Nelson D.R."/>
            <person name="Li P."/>
            <person name="You F.M."/>
            <person name="Luo M.C."/>
            <person name="Dvorak J."/>
        </authorList>
    </citation>
    <scope>NUCLEOTIDE SEQUENCE [LARGE SCALE GENOMIC DNA]</scope>
    <source>
        <strain evidence="1">cv. AL8/78</strain>
    </source>
</reference>
<dbReference type="EnsemblPlants" id="AET7Gv20429300.17">
    <property type="protein sequence ID" value="AET7Gv20429300.17"/>
    <property type="gene ID" value="AET7Gv20429300"/>
</dbReference>
<reference evidence="1" key="3">
    <citation type="journal article" date="2017" name="Nature">
        <title>Genome sequence of the progenitor of the wheat D genome Aegilops tauschii.</title>
        <authorList>
            <person name="Luo M.C."/>
            <person name="Gu Y.Q."/>
            <person name="Puiu D."/>
            <person name="Wang H."/>
            <person name="Twardziok S.O."/>
            <person name="Deal K.R."/>
            <person name="Huo N."/>
            <person name="Zhu T."/>
            <person name="Wang L."/>
            <person name="Wang Y."/>
            <person name="McGuire P.E."/>
            <person name="Liu S."/>
            <person name="Long H."/>
            <person name="Ramasamy R.K."/>
            <person name="Rodriguez J.C."/>
            <person name="Van S.L."/>
            <person name="Yuan L."/>
            <person name="Wang Z."/>
            <person name="Xia Z."/>
            <person name="Xiao L."/>
            <person name="Anderson O.D."/>
            <person name="Ouyang S."/>
            <person name="Liang Y."/>
            <person name="Zimin A.V."/>
            <person name="Pertea G."/>
            <person name="Qi P."/>
            <person name="Bennetzen J.L."/>
            <person name="Dai X."/>
            <person name="Dawson M.W."/>
            <person name="Muller H.G."/>
            <person name="Kugler K."/>
            <person name="Rivarola-Duarte L."/>
            <person name="Spannagl M."/>
            <person name="Mayer K.F.X."/>
            <person name="Lu F.H."/>
            <person name="Bevan M.W."/>
            <person name="Leroy P."/>
            <person name="Li P."/>
            <person name="You F.M."/>
            <person name="Sun Q."/>
            <person name="Liu Z."/>
            <person name="Lyons E."/>
            <person name="Wicker T."/>
            <person name="Salzberg S.L."/>
            <person name="Devos K.M."/>
            <person name="Dvorak J."/>
        </authorList>
    </citation>
    <scope>NUCLEOTIDE SEQUENCE [LARGE SCALE GENOMIC DNA]</scope>
    <source>
        <strain evidence="1">cv. AL8/78</strain>
    </source>
</reference>
<dbReference type="Gramene" id="AET7Gv20429300.25">
    <property type="protein sequence ID" value="AET7Gv20429300.25"/>
    <property type="gene ID" value="AET7Gv20429300"/>
</dbReference>
<dbReference type="Gramene" id="AET7Gv20429300.7">
    <property type="protein sequence ID" value="AET7Gv20429300.7"/>
    <property type="gene ID" value="AET7Gv20429300"/>
</dbReference>
<dbReference type="AlphaFoldDB" id="A0A453R298"/>
<reference evidence="1" key="4">
    <citation type="submission" date="2019-03" db="UniProtKB">
        <authorList>
            <consortium name="EnsemblPlants"/>
        </authorList>
    </citation>
    <scope>IDENTIFICATION</scope>
</reference>
<reference evidence="2" key="1">
    <citation type="journal article" date="2014" name="Science">
        <title>Ancient hybridizations among the ancestral genomes of bread wheat.</title>
        <authorList>
            <consortium name="International Wheat Genome Sequencing Consortium,"/>
            <person name="Marcussen T."/>
            <person name="Sandve S.R."/>
            <person name="Heier L."/>
            <person name="Spannagl M."/>
            <person name="Pfeifer M."/>
            <person name="Jakobsen K.S."/>
            <person name="Wulff B.B."/>
            <person name="Steuernagel B."/>
            <person name="Mayer K.F."/>
            <person name="Olsen O.A."/>
        </authorList>
    </citation>
    <scope>NUCLEOTIDE SEQUENCE [LARGE SCALE GENOMIC DNA]</scope>
    <source>
        <strain evidence="2">cv. AL8/78</strain>
    </source>
</reference>
<dbReference type="EnsemblPlants" id="AET7Gv20429300.24">
    <property type="protein sequence ID" value="AET7Gv20429300.24"/>
    <property type="gene ID" value="AET7Gv20429300"/>
</dbReference>
<dbReference type="Gramene" id="AET7Gv20429300.2">
    <property type="protein sequence ID" value="AET7Gv20429300.2"/>
    <property type="gene ID" value="AET7Gv20429300"/>
</dbReference>
<proteinExistence type="predicted"/>
<dbReference type="EnsemblPlants" id="AET7Gv20429300.25">
    <property type="protein sequence ID" value="AET7Gv20429300.25"/>
    <property type="gene ID" value="AET7Gv20429300"/>
</dbReference>
<dbReference type="Gramene" id="AET7Gv20429300.4">
    <property type="protein sequence ID" value="AET7Gv20429300.4"/>
    <property type="gene ID" value="AET7Gv20429300"/>
</dbReference>
<dbReference type="EnsemblPlants" id="AET7Gv20429300.8">
    <property type="protein sequence ID" value="AET7Gv20429300.8"/>
    <property type="gene ID" value="AET7Gv20429300"/>
</dbReference>
<dbReference type="EnsemblPlants" id="AET7Gv20429300.15">
    <property type="protein sequence ID" value="AET7Gv20429300.15"/>
    <property type="gene ID" value="AET7Gv20429300"/>
</dbReference>
<dbReference type="EnsemblPlants" id="AET7Gv20429300.10">
    <property type="protein sequence ID" value="AET7Gv20429300.10"/>
    <property type="gene ID" value="AET7Gv20429300"/>
</dbReference>
<dbReference type="Gramene" id="AET7Gv20429300.14">
    <property type="protein sequence ID" value="AET7Gv20429300.14"/>
    <property type="gene ID" value="AET7Gv20429300"/>
</dbReference>
<dbReference type="EnsemblPlants" id="AET7Gv20429300.5">
    <property type="protein sequence ID" value="AET7Gv20429300.5"/>
    <property type="gene ID" value="AET7Gv20429300"/>
</dbReference>
<dbReference type="Gramene" id="AET7Gv20429300.17">
    <property type="protein sequence ID" value="AET7Gv20429300.17"/>
    <property type="gene ID" value="AET7Gv20429300"/>
</dbReference>
<dbReference type="EnsemblPlants" id="AET7Gv20429300.14">
    <property type="protein sequence ID" value="AET7Gv20429300.14"/>
    <property type="gene ID" value="AET7Gv20429300"/>
</dbReference>
<dbReference type="EnsemblPlants" id="AET7Gv20429300.20">
    <property type="protein sequence ID" value="AET7Gv20429300.20"/>
    <property type="gene ID" value="AET7Gv20429300"/>
</dbReference>
<dbReference type="EnsemblPlants" id="AET7Gv20429300.27">
    <property type="protein sequence ID" value="AET7Gv20429300.27"/>
    <property type="gene ID" value="AET7Gv20429300"/>
</dbReference>
<dbReference type="Gramene" id="AET7Gv20429300.8">
    <property type="protein sequence ID" value="AET7Gv20429300.8"/>
    <property type="gene ID" value="AET7Gv20429300"/>
</dbReference>
<dbReference type="EnsemblPlants" id="AET7Gv20429300.26">
    <property type="protein sequence ID" value="AET7Gv20429300.26"/>
    <property type="gene ID" value="AET7Gv20429300"/>
</dbReference>
<dbReference type="EnsemblPlants" id="AET7Gv20429300.21">
    <property type="protein sequence ID" value="AET7Gv20429300.21"/>
    <property type="gene ID" value="AET7Gv20429300"/>
</dbReference>
<protein>
    <submittedName>
        <fullName evidence="1">Uncharacterized protein</fullName>
    </submittedName>
</protein>
<dbReference type="EnsemblPlants" id="AET7Gv20429300.6">
    <property type="protein sequence ID" value="AET7Gv20429300.6"/>
    <property type="gene ID" value="AET7Gv20429300"/>
</dbReference>
<dbReference type="Gramene" id="AET7Gv20429300.18">
    <property type="protein sequence ID" value="AET7Gv20429300.18"/>
    <property type="gene ID" value="AET7Gv20429300"/>
</dbReference>
<dbReference type="Gramene" id="AET7Gv20429300.3">
    <property type="protein sequence ID" value="AET7Gv20429300.3"/>
    <property type="gene ID" value="AET7Gv20429300"/>
</dbReference>
<dbReference type="Gramene" id="AET7Gv20429300.24">
    <property type="protein sequence ID" value="AET7Gv20429300.24"/>
    <property type="gene ID" value="AET7Gv20429300"/>
</dbReference>
<dbReference type="Gramene" id="AET7Gv20429300.22">
    <property type="protein sequence ID" value="AET7Gv20429300.22"/>
    <property type="gene ID" value="AET7Gv20429300"/>
</dbReference>
<dbReference type="Gramene" id="AET7Gv20429300.16">
    <property type="protein sequence ID" value="AET7Gv20429300.16"/>
    <property type="gene ID" value="AET7Gv20429300"/>
</dbReference>
<name>A0A453R298_AEGTS</name>
<evidence type="ECO:0000313" key="1">
    <source>
        <dbReference type="EnsemblPlants" id="AET7Gv20429300.13"/>
    </source>
</evidence>
<dbReference type="EnsemblPlants" id="AET7Gv20429300.19">
    <property type="protein sequence ID" value="AET7Gv20429300.19"/>
    <property type="gene ID" value="AET7Gv20429300"/>
</dbReference>
<evidence type="ECO:0000313" key="2">
    <source>
        <dbReference type="Proteomes" id="UP000015105"/>
    </source>
</evidence>
<dbReference type="Gramene" id="AET7Gv20429300.1">
    <property type="protein sequence ID" value="AET7Gv20429300.1"/>
    <property type="gene ID" value="AET7Gv20429300"/>
</dbReference>
<dbReference type="Gramene" id="AET7Gv20429300.10">
    <property type="protein sequence ID" value="AET7Gv20429300.10"/>
    <property type="gene ID" value="AET7Gv20429300"/>
</dbReference>
<dbReference type="EnsemblPlants" id="AET7Gv20429300.16">
    <property type="protein sequence ID" value="AET7Gv20429300.16"/>
    <property type="gene ID" value="AET7Gv20429300"/>
</dbReference>
<dbReference type="EnsemblPlants" id="AET7Gv20429300.23">
    <property type="protein sequence ID" value="AET7Gv20429300.23"/>
    <property type="gene ID" value="AET7Gv20429300"/>
</dbReference>
<dbReference type="EnsemblPlants" id="AET7Gv20429300.4">
    <property type="protein sequence ID" value="AET7Gv20429300.4"/>
    <property type="gene ID" value="AET7Gv20429300"/>
</dbReference>
<dbReference type="EnsemblPlants" id="AET7Gv20429300.2">
    <property type="protein sequence ID" value="AET7Gv20429300.2"/>
    <property type="gene ID" value="AET7Gv20429300"/>
</dbReference>
<organism evidence="1 2">
    <name type="scientific">Aegilops tauschii subsp. strangulata</name>
    <name type="common">Goatgrass</name>
    <dbReference type="NCBI Taxonomy" id="200361"/>
    <lineage>
        <taxon>Eukaryota</taxon>
        <taxon>Viridiplantae</taxon>
        <taxon>Streptophyta</taxon>
        <taxon>Embryophyta</taxon>
        <taxon>Tracheophyta</taxon>
        <taxon>Spermatophyta</taxon>
        <taxon>Magnoliopsida</taxon>
        <taxon>Liliopsida</taxon>
        <taxon>Poales</taxon>
        <taxon>Poaceae</taxon>
        <taxon>BOP clade</taxon>
        <taxon>Pooideae</taxon>
        <taxon>Triticodae</taxon>
        <taxon>Triticeae</taxon>
        <taxon>Triticinae</taxon>
        <taxon>Aegilops</taxon>
    </lineage>
</organism>
<dbReference type="EnsemblPlants" id="AET7Gv20429300.1">
    <property type="protein sequence ID" value="AET7Gv20429300.1"/>
    <property type="gene ID" value="AET7Gv20429300"/>
</dbReference>
<dbReference type="Gramene" id="AET7Gv20429300.26">
    <property type="protein sequence ID" value="AET7Gv20429300.26"/>
    <property type="gene ID" value="AET7Gv20429300"/>
</dbReference>
<dbReference type="Gramene" id="AET7Gv20429300.9">
    <property type="protein sequence ID" value="AET7Gv20429300.9"/>
    <property type="gene ID" value="AET7Gv20429300"/>
</dbReference>
<dbReference type="EnsemblPlants" id="AET7Gv20429300.22">
    <property type="protein sequence ID" value="AET7Gv20429300.22"/>
    <property type="gene ID" value="AET7Gv20429300"/>
</dbReference>
<dbReference type="Gramene" id="AET7Gv20429300.21">
    <property type="protein sequence ID" value="AET7Gv20429300.21"/>
    <property type="gene ID" value="AET7Gv20429300"/>
</dbReference>
<dbReference type="Gramene" id="AET7Gv20429300.20">
    <property type="protein sequence ID" value="AET7Gv20429300.20"/>
    <property type="gene ID" value="AET7Gv20429300"/>
</dbReference>
<dbReference type="Gramene" id="AET7Gv20429300.13">
    <property type="protein sequence ID" value="AET7Gv20429300.13"/>
    <property type="gene ID" value="AET7Gv20429300"/>
</dbReference>
<dbReference type="Gramene" id="AET7Gv20429300.15">
    <property type="protein sequence ID" value="AET7Gv20429300.15"/>
    <property type="gene ID" value="AET7Gv20429300"/>
</dbReference>
<dbReference type="EnsemblPlants" id="AET7Gv20429300.13">
    <property type="protein sequence ID" value="AET7Gv20429300.13"/>
    <property type="gene ID" value="AET7Gv20429300"/>
</dbReference>
<dbReference type="EnsemblPlants" id="AET7Gv20429300.18">
    <property type="protein sequence ID" value="AET7Gv20429300.18"/>
    <property type="gene ID" value="AET7Gv20429300"/>
</dbReference>
<dbReference type="Gramene" id="AET7Gv20429300.12">
    <property type="protein sequence ID" value="AET7Gv20429300.12"/>
    <property type="gene ID" value="AET7Gv20429300"/>
</dbReference>
<dbReference type="Gramene" id="AET7Gv20429300.19">
    <property type="protein sequence ID" value="AET7Gv20429300.19"/>
    <property type="gene ID" value="AET7Gv20429300"/>
</dbReference>
<reference evidence="2" key="2">
    <citation type="journal article" date="2017" name="Nat. Plants">
        <title>The Aegilops tauschii genome reveals multiple impacts of transposons.</title>
        <authorList>
            <person name="Zhao G."/>
            <person name="Zou C."/>
            <person name="Li K."/>
            <person name="Wang K."/>
            <person name="Li T."/>
            <person name="Gao L."/>
            <person name="Zhang X."/>
            <person name="Wang H."/>
            <person name="Yang Z."/>
            <person name="Liu X."/>
            <person name="Jiang W."/>
            <person name="Mao L."/>
            <person name="Kong X."/>
            <person name="Jiao Y."/>
            <person name="Jia J."/>
        </authorList>
    </citation>
    <scope>NUCLEOTIDE SEQUENCE [LARGE SCALE GENOMIC DNA]</scope>
    <source>
        <strain evidence="2">cv. AL8/78</strain>
    </source>
</reference>
<dbReference type="Gramene" id="AET7Gv20429300.23">
    <property type="protein sequence ID" value="AET7Gv20429300.23"/>
    <property type="gene ID" value="AET7Gv20429300"/>
</dbReference>
<dbReference type="Gramene" id="AET7Gv20429300.6">
    <property type="protein sequence ID" value="AET7Gv20429300.6"/>
    <property type="gene ID" value="AET7Gv20429300"/>
</dbReference>
<keyword evidence="2" id="KW-1185">Reference proteome</keyword>
<dbReference type="Proteomes" id="UP000015105">
    <property type="component" value="Chromosome 7D"/>
</dbReference>
<dbReference type="EnsemblPlants" id="AET7Gv20429300.12">
    <property type="protein sequence ID" value="AET7Gv20429300.12"/>
    <property type="gene ID" value="AET7Gv20429300"/>
</dbReference>
<dbReference type="EnsemblPlants" id="AET7Gv20429300.3">
    <property type="protein sequence ID" value="AET7Gv20429300.3"/>
    <property type="gene ID" value="AET7Gv20429300"/>
</dbReference>
<dbReference type="Gramene" id="AET7Gv20429300.27">
    <property type="protein sequence ID" value="AET7Gv20429300.27"/>
    <property type="gene ID" value="AET7Gv20429300"/>
</dbReference>
<sequence length="74" mass="8771">MYCLLQHVKAWSMLHNDMMVGTLSYSTTVGKLWKELLDVPCDARWMFPRYTIDETETDIIMRYFQIKLVSSDGF</sequence>
<dbReference type="Gramene" id="AET7Gv20429300.5">
    <property type="protein sequence ID" value="AET7Gv20429300.5"/>
    <property type="gene ID" value="AET7Gv20429300"/>
</dbReference>